<reference evidence="3" key="1">
    <citation type="submission" date="2003-08" db="EMBL/GenBank/DDBJ databases">
        <authorList>
            <person name="Birren B."/>
            <person name="Nusbaum C."/>
            <person name="Abebe A."/>
            <person name="Abouelleil A."/>
            <person name="Adekoya E."/>
            <person name="Ait-zahra M."/>
            <person name="Allen N."/>
            <person name="Allen T."/>
            <person name="An P."/>
            <person name="Anderson M."/>
            <person name="Anderson S."/>
            <person name="Arachchi H."/>
            <person name="Armbruster J."/>
            <person name="Bachantsang P."/>
            <person name="Baldwin J."/>
            <person name="Barry A."/>
            <person name="Bayul T."/>
            <person name="Blitshsteyn B."/>
            <person name="Bloom T."/>
            <person name="Blye J."/>
            <person name="Boguslavskiy L."/>
            <person name="Borowsky M."/>
            <person name="Boukhgalter B."/>
            <person name="Brunache A."/>
            <person name="Butler J."/>
            <person name="Calixte N."/>
            <person name="Calvo S."/>
            <person name="Camarata J."/>
            <person name="Campo K."/>
            <person name="Chang J."/>
            <person name="Cheshatsang Y."/>
            <person name="Citroen M."/>
            <person name="Collymore A."/>
            <person name="Considine T."/>
            <person name="Cook A."/>
            <person name="Cooke P."/>
            <person name="Corum B."/>
            <person name="Cuomo C."/>
            <person name="David R."/>
            <person name="Dawoe T."/>
            <person name="Degray S."/>
            <person name="Dodge S."/>
            <person name="Dooley K."/>
            <person name="Dorje P."/>
            <person name="Dorjee K."/>
            <person name="Dorris L."/>
            <person name="Duffey N."/>
            <person name="Dupes A."/>
            <person name="Elkins T."/>
            <person name="Engels R."/>
            <person name="Erickson J."/>
            <person name="Farina A."/>
            <person name="Faro S."/>
            <person name="Ferreira P."/>
            <person name="Fischer H."/>
            <person name="Fitzgerald M."/>
            <person name="Foley K."/>
            <person name="Gage D."/>
            <person name="Galagan J."/>
            <person name="Gearin G."/>
            <person name="Gnerre S."/>
            <person name="Gnirke A."/>
            <person name="Goyette A."/>
            <person name="Graham J."/>
            <person name="Grandbois E."/>
            <person name="Gyaltsen K."/>
            <person name="Hafez N."/>
            <person name="Hagopian D."/>
            <person name="Hagos B."/>
            <person name="Hall J."/>
            <person name="Hatcher B."/>
            <person name="Heller A."/>
            <person name="Higgins H."/>
            <person name="Honan T."/>
            <person name="Horn A."/>
            <person name="Houde N."/>
            <person name="Hughes L."/>
            <person name="Hulme W."/>
            <person name="Husby E."/>
            <person name="Iliev I."/>
            <person name="Jaffe D."/>
            <person name="Jones C."/>
            <person name="Kamal M."/>
            <person name="Kamat A."/>
            <person name="Kamvysselis M."/>
            <person name="Karlsson E."/>
            <person name="Kells C."/>
            <person name="Kieu A."/>
            <person name="Kisner P."/>
            <person name="Kodira C."/>
            <person name="Kulbokas E."/>
            <person name="Labutti K."/>
            <person name="Lama D."/>
            <person name="Landers T."/>
            <person name="Leger J."/>
            <person name="Levine S."/>
            <person name="Lewis D."/>
            <person name="Lewis T."/>
            <person name="Lindblad-toh K."/>
            <person name="Liu X."/>
            <person name="Lokyitsang T."/>
            <person name="Lokyitsang Y."/>
            <person name="Lucien O."/>
            <person name="Lui A."/>
            <person name="Ma L.J."/>
            <person name="Mabbitt R."/>
            <person name="Macdonald J."/>
            <person name="Maclean C."/>
            <person name="Major J."/>
            <person name="Manning J."/>
            <person name="Marabella R."/>
            <person name="Maru K."/>
            <person name="Matthews C."/>
            <person name="Mauceli E."/>
            <person name="Mccarthy M."/>
            <person name="Mcdonough S."/>
            <person name="Mcghee T."/>
            <person name="Meldrim J."/>
            <person name="Meneus L."/>
            <person name="Mesirov J."/>
            <person name="Mihalev A."/>
            <person name="Mihova T."/>
            <person name="Mikkelsen T."/>
            <person name="Mlenga V."/>
            <person name="Moru K."/>
            <person name="Mozes J."/>
            <person name="Mulrain L."/>
            <person name="Munson G."/>
            <person name="Naylor J."/>
            <person name="Newes C."/>
            <person name="Nguyen C."/>
            <person name="Nguyen N."/>
            <person name="Nguyen T."/>
            <person name="Nicol R."/>
            <person name="Nielsen C."/>
            <person name="Nizzari M."/>
            <person name="Norbu C."/>
            <person name="Norbu N."/>
            <person name="O'donnell P."/>
            <person name="Okoawo O."/>
            <person name="O'leary S."/>
            <person name="Omotosho B."/>
            <person name="O'neill K."/>
            <person name="Osman S."/>
            <person name="Parker S."/>
            <person name="Perrin D."/>
            <person name="Phunkhang P."/>
            <person name="Piqani B."/>
            <person name="Purcell S."/>
            <person name="Rachupka T."/>
            <person name="Ramasamy U."/>
            <person name="Rameau R."/>
            <person name="Ray V."/>
            <person name="Raymond C."/>
            <person name="Retta R."/>
            <person name="Richardson S."/>
            <person name="Rise C."/>
            <person name="Rodriguez J."/>
            <person name="Rogers J."/>
            <person name="Rogov P."/>
            <person name="Rutman M."/>
            <person name="Schupbach R."/>
            <person name="Seaman C."/>
            <person name="Settipalli S."/>
            <person name="Sharpe T."/>
            <person name="Sheridan J."/>
            <person name="Sherpa N."/>
            <person name="Shi J."/>
            <person name="Smirnov S."/>
            <person name="Smith C."/>
            <person name="Sougnez C."/>
            <person name="Spencer B."/>
            <person name="Stalker J."/>
            <person name="Stange-thomann N."/>
            <person name="Stavropoulos S."/>
            <person name="Stetson K."/>
            <person name="Stone C."/>
            <person name="Stone S."/>
            <person name="Stubbs M."/>
            <person name="Talamas J."/>
            <person name="Tchuinga P."/>
            <person name="Tenzing P."/>
            <person name="Tesfaye S."/>
            <person name="Theodore J."/>
            <person name="Thoulutsang Y."/>
            <person name="Topham K."/>
            <person name="Towey S."/>
            <person name="Tsamla T."/>
            <person name="Tsomo N."/>
            <person name="Vallee D."/>
            <person name="Vassiliev H."/>
            <person name="Venkataraman V."/>
            <person name="Vinson J."/>
            <person name="Vo A."/>
            <person name="Wade C."/>
            <person name="Wang S."/>
            <person name="Wangchuk T."/>
            <person name="Wangdi T."/>
            <person name="Whittaker C."/>
            <person name="Wilkinson J."/>
            <person name="Wu Y."/>
            <person name="Wyman D."/>
            <person name="Yadav S."/>
            <person name="Yang S."/>
            <person name="Yang X."/>
            <person name="Yeager S."/>
            <person name="Yee E."/>
            <person name="Young G."/>
            <person name="Zainoun J."/>
            <person name="Zembeck L."/>
            <person name="Zimmer A."/>
            <person name="Zody M."/>
            <person name="Lander E."/>
        </authorList>
    </citation>
    <scope>NUCLEOTIDE SEQUENCE [LARGE SCALE GENOMIC DNA]</scope>
</reference>
<dbReference type="Proteomes" id="UP000007875">
    <property type="component" value="Unassembled WGS sequence"/>
</dbReference>
<name>H2YIL4_CIOSA</name>
<sequence>MSHGDATTNSNRPQLPNIISRTKESYRRENQRMSTLLRRWEKRSSSCVIVDETKHRTRADFPCRRSLSVNGRSLDAGDHPSTSRCPPNLPLRRKRLSRSLLTPFLRESHRESAKRESAGDSGRSSHGARLDKRRVQRRKLAITAEKRRGGTPKGSECEDVITKSRNESKPRIVTNADKNDDQKSDSASQPEASKSRANVAAEPCDALSRTQHLQSVANAFLTSDDENLYSADEGYDHFWKHDNT</sequence>
<feature type="region of interest" description="Disordered" evidence="1">
    <location>
        <begin position="1"/>
        <end position="30"/>
    </location>
</feature>
<feature type="compositionally biased region" description="Basic and acidic residues" evidence="1">
    <location>
        <begin position="106"/>
        <end position="118"/>
    </location>
</feature>
<feature type="compositionally biased region" description="Basic residues" evidence="1">
    <location>
        <begin position="131"/>
        <end position="140"/>
    </location>
</feature>
<feature type="region of interest" description="Disordered" evidence="1">
    <location>
        <begin position="68"/>
        <end position="206"/>
    </location>
</feature>
<dbReference type="Ensembl" id="ENSCSAVT00000005234.1">
    <property type="protein sequence ID" value="ENSCSAVP00000005163.1"/>
    <property type="gene ID" value="ENSCSAVG00000003083.1"/>
</dbReference>
<reference evidence="2" key="2">
    <citation type="submission" date="2025-08" db="UniProtKB">
        <authorList>
            <consortium name="Ensembl"/>
        </authorList>
    </citation>
    <scope>IDENTIFICATION</scope>
</reference>
<organism evidence="2 3">
    <name type="scientific">Ciona savignyi</name>
    <name type="common">Pacific transparent sea squirt</name>
    <dbReference type="NCBI Taxonomy" id="51511"/>
    <lineage>
        <taxon>Eukaryota</taxon>
        <taxon>Metazoa</taxon>
        <taxon>Chordata</taxon>
        <taxon>Tunicata</taxon>
        <taxon>Ascidiacea</taxon>
        <taxon>Phlebobranchia</taxon>
        <taxon>Cionidae</taxon>
        <taxon>Ciona</taxon>
    </lineage>
</organism>
<dbReference type="HOGENOM" id="CLU_1137688_0_0_1"/>
<feature type="compositionally biased region" description="Basic and acidic residues" evidence="1">
    <location>
        <begin position="21"/>
        <end position="30"/>
    </location>
</feature>
<evidence type="ECO:0000313" key="3">
    <source>
        <dbReference type="Proteomes" id="UP000007875"/>
    </source>
</evidence>
<keyword evidence="3" id="KW-1185">Reference proteome</keyword>
<reference evidence="2" key="3">
    <citation type="submission" date="2025-09" db="UniProtKB">
        <authorList>
            <consortium name="Ensembl"/>
        </authorList>
    </citation>
    <scope>IDENTIFICATION</scope>
</reference>
<feature type="compositionally biased region" description="Polar residues" evidence="1">
    <location>
        <begin position="185"/>
        <end position="196"/>
    </location>
</feature>
<dbReference type="AlphaFoldDB" id="H2YIL4"/>
<dbReference type="GeneTree" id="ENSGT00390000015795"/>
<accession>H2YIL4</accession>
<feature type="compositionally biased region" description="Polar residues" evidence="1">
    <location>
        <begin position="1"/>
        <end position="20"/>
    </location>
</feature>
<evidence type="ECO:0000313" key="2">
    <source>
        <dbReference type="Ensembl" id="ENSCSAVP00000005163.1"/>
    </source>
</evidence>
<feature type="compositionally biased region" description="Basic and acidic residues" evidence="1">
    <location>
        <begin position="160"/>
        <end position="170"/>
    </location>
</feature>
<protein>
    <submittedName>
        <fullName evidence="2">Uncharacterized protein</fullName>
    </submittedName>
</protein>
<evidence type="ECO:0000256" key="1">
    <source>
        <dbReference type="SAM" id="MobiDB-lite"/>
    </source>
</evidence>
<proteinExistence type="predicted"/>
<dbReference type="InParanoid" id="H2YIL4"/>